<feature type="repeat" description="WD" evidence="7">
    <location>
        <begin position="617"/>
        <end position="648"/>
    </location>
</feature>
<organism evidence="9 10">
    <name type="scientific">Parascaris univalens</name>
    <name type="common">Nematode worm</name>
    <dbReference type="NCBI Taxonomy" id="6257"/>
    <lineage>
        <taxon>Eukaryota</taxon>
        <taxon>Metazoa</taxon>
        <taxon>Ecdysozoa</taxon>
        <taxon>Nematoda</taxon>
        <taxon>Chromadorea</taxon>
        <taxon>Rhabditida</taxon>
        <taxon>Spirurina</taxon>
        <taxon>Ascaridomorpha</taxon>
        <taxon>Ascaridoidea</taxon>
        <taxon>Ascarididae</taxon>
        <taxon>Parascaris</taxon>
    </lineage>
</organism>
<feature type="compositionally biased region" description="Pro residues" evidence="8">
    <location>
        <begin position="228"/>
        <end position="242"/>
    </location>
</feature>
<dbReference type="SUPFAM" id="SSF50978">
    <property type="entry name" value="WD40 repeat-like"/>
    <property type="match status" value="1"/>
</dbReference>
<comment type="similarity">
    <text evidence="1">Belongs to the universal ribosomal protein uS14 family.</text>
</comment>
<dbReference type="AlphaFoldDB" id="A0A915B107"/>
<feature type="region of interest" description="Disordered" evidence="8">
    <location>
        <begin position="565"/>
        <end position="587"/>
    </location>
</feature>
<keyword evidence="3 7" id="KW-0853">WD repeat</keyword>
<evidence type="ECO:0000256" key="4">
    <source>
        <dbReference type="ARBA" id="ARBA00022737"/>
    </source>
</evidence>
<feature type="compositionally biased region" description="Polar residues" evidence="8">
    <location>
        <begin position="189"/>
        <end position="199"/>
    </location>
</feature>
<evidence type="ECO:0000313" key="10">
    <source>
        <dbReference type="WBParaSite" id="PgR021_g025_t06"/>
    </source>
</evidence>
<feature type="repeat" description="WD" evidence="7">
    <location>
        <begin position="916"/>
        <end position="936"/>
    </location>
</feature>
<dbReference type="Gene3D" id="2.130.10.10">
    <property type="entry name" value="YVTN repeat-like/Quinoprotein amine dehydrogenase"/>
    <property type="match status" value="1"/>
</dbReference>
<feature type="region of interest" description="Disordered" evidence="8">
    <location>
        <begin position="370"/>
        <end position="392"/>
    </location>
</feature>
<dbReference type="PANTHER" id="PTHR14221:SF0">
    <property type="entry name" value="WD REPEAT-CONTAINING PROTEIN 44"/>
    <property type="match status" value="1"/>
</dbReference>
<dbReference type="InterPro" id="IPR001209">
    <property type="entry name" value="Ribosomal_uS14"/>
</dbReference>
<feature type="repeat" description="WD" evidence="7">
    <location>
        <begin position="769"/>
        <end position="803"/>
    </location>
</feature>
<feature type="compositionally biased region" description="Low complexity" evidence="8">
    <location>
        <begin position="217"/>
        <end position="227"/>
    </location>
</feature>
<name>A0A915B107_PARUN</name>
<feature type="region of interest" description="Disordered" evidence="8">
    <location>
        <begin position="263"/>
        <end position="283"/>
    </location>
</feature>
<proteinExistence type="inferred from homology"/>
<dbReference type="WBParaSite" id="PgR021_g025_t06">
    <property type="protein sequence ID" value="PgR021_g025_t06"/>
    <property type="gene ID" value="PgR021_g025"/>
</dbReference>
<evidence type="ECO:0000256" key="5">
    <source>
        <dbReference type="ARBA" id="ARBA00022980"/>
    </source>
</evidence>
<feature type="region of interest" description="Disordered" evidence="8">
    <location>
        <begin position="108"/>
        <end position="129"/>
    </location>
</feature>
<keyword evidence="5" id="KW-0689">Ribosomal protein</keyword>
<feature type="compositionally biased region" description="Gly residues" evidence="8">
    <location>
        <begin position="109"/>
        <end position="118"/>
    </location>
</feature>
<keyword evidence="9" id="KW-1185">Reference proteome</keyword>
<dbReference type="CDD" id="cd00200">
    <property type="entry name" value="WD40"/>
    <property type="match status" value="1"/>
</dbReference>
<feature type="repeat" description="WD" evidence="7">
    <location>
        <begin position="729"/>
        <end position="762"/>
    </location>
</feature>
<dbReference type="PROSITE" id="PS50082">
    <property type="entry name" value="WD_REPEATS_2"/>
    <property type="match status" value="4"/>
</dbReference>
<evidence type="ECO:0000256" key="7">
    <source>
        <dbReference type="PROSITE-ProRule" id="PRU00221"/>
    </source>
</evidence>
<dbReference type="GO" id="GO:0005840">
    <property type="term" value="C:ribosome"/>
    <property type="evidence" value="ECO:0007669"/>
    <property type="project" value="UniProtKB-KW"/>
</dbReference>
<dbReference type="InterPro" id="IPR015943">
    <property type="entry name" value="WD40/YVTN_repeat-like_dom_sf"/>
</dbReference>
<dbReference type="Pfam" id="PF00253">
    <property type="entry name" value="Ribosomal_S14"/>
    <property type="match status" value="1"/>
</dbReference>
<dbReference type="SMART" id="SM00320">
    <property type="entry name" value="WD40"/>
    <property type="match status" value="6"/>
</dbReference>
<dbReference type="PANTHER" id="PTHR14221">
    <property type="entry name" value="WD REPEAT DOMAIN 44"/>
    <property type="match status" value="1"/>
</dbReference>
<evidence type="ECO:0000256" key="2">
    <source>
        <dbReference type="ARBA" id="ARBA00021207"/>
    </source>
</evidence>
<dbReference type="Proteomes" id="UP000887569">
    <property type="component" value="Unplaced"/>
</dbReference>
<dbReference type="InterPro" id="IPR040324">
    <property type="entry name" value="WDR44/Dgr2"/>
</dbReference>
<feature type="region of interest" description="Disordered" evidence="8">
    <location>
        <begin position="189"/>
        <end position="245"/>
    </location>
</feature>
<feature type="compositionally biased region" description="Pro residues" evidence="8">
    <location>
        <begin position="202"/>
        <end position="216"/>
    </location>
</feature>
<reference evidence="10" key="1">
    <citation type="submission" date="2022-11" db="UniProtKB">
        <authorList>
            <consortium name="WormBaseParasite"/>
        </authorList>
    </citation>
    <scope>IDENTIFICATION</scope>
</reference>
<evidence type="ECO:0000256" key="6">
    <source>
        <dbReference type="ARBA" id="ARBA00023274"/>
    </source>
</evidence>
<dbReference type="GO" id="GO:0003735">
    <property type="term" value="F:structural constituent of ribosome"/>
    <property type="evidence" value="ECO:0007669"/>
    <property type="project" value="InterPro"/>
</dbReference>
<evidence type="ECO:0000256" key="1">
    <source>
        <dbReference type="ARBA" id="ARBA00009083"/>
    </source>
</evidence>
<feature type="region of interest" description="Disordered" evidence="8">
    <location>
        <begin position="505"/>
        <end position="531"/>
    </location>
</feature>
<evidence type="ECO:0000256" key="3">
    <source>
        <dbReference type="ARBA" id="ARBA00022574"/>
    </source>
</evidence>
<dbReference type="PROSITE" id="PS50294">
    <property type="entry name" value="WD_REPEATS_REGION"/>
    <property type="match status" value="3"/>
</dbReference>
<dbReference type="Pfam" id="PF00400">
    <property type="entry name" value="WD40"/>
    <property type="match status" value="4"/>
</dbReference>
<dbReference type="Gene3D" id="1.10.287.1480">
    <property type="match status" value="1"/>
</dbReference>
<dbReference type="GO" id="GO:0006412">
    <property type="term" value="P:translation"/>
    <property type="evidence" value="ECO:0007669"/>
    <property type="project" value="InterPro"/>
</dbReference>
<dbReference type="InterPro" id="IPR036322">
    <property type="entry name" value="WD40_repeat_dom_sf"/>
</dbReference>
<dbReference type="GO" id="GO:1990904">
    <property type="term" value="C:ribonucleoprotein complex"/>
    <property type="evidence" value="ECO:0007669"/>
    <property type="project" value="UniProtKB-KW"/>
</dbReference>
<dbReference type="InterPro" id="IPR001680">
    <property type="entry name" value="WD40_rpt"/>
</dbReference>
<keyword evidence="4" id="KW-0677">Repeat</keyword>
<feature type="region of interest" description="Disordered" evidence="8">
    <location>
        <begin position="1"/>
        <end position="24"/>
    </location>
</feature>
<keyword evidence="6" id="KW-0687">Ribonucleoprotein</keyword>
<evidence type="ECO:0000313" key="9">
    <source>
        <dbReference type="Proteomes" id="UP000887569"/>
    </source>
</evidence>
<evidence type="ECO:0000256" key="8">
    <source>
        <dbReference type="SAM" id="MobiDB-lite"/>
    </source>
</evidence>
<accession>A0A915B107</accession>
<sequence>MSSSSSSDEFEDAEDGLGPLPDITHSSLQPFNVVTPHRETASVLHVSRAYNESIERRIELGGVQPSTSLHVNMISPSSLSPQLGKTDISSASRRGRLNILRGRMRSEFGGSGVGGGNMVSGSVEDETGSASESASLASWGRNLLMEHSALSVGPFFPADSMSTKAFSATSSTHEHSHTVGMLASETLSPLQQRVSESNALPTSPPPPSEPPPPLPLSPCSNSVNNVRIPPPNSVPPPLPPRKPALRLPAALPSQQIASIIPESAKPASATQSPISDNEQQTMQNDSILSMNSYARRRGHAKTNSLDRGLSLAKSMKTGPFPPPSNKSNSLKRECSAEANDVNSFLSLDGGEEDLRNSDAQGIIHQITSSILNDEPLKEESSSSDSPSRLANNGRLSAVGEEQLNAPPASLSASPISVNLESKIETLAPPPPPPPPPPQEAKKVEVENLKSADICVGDITVVEATKDATLMKETMRDEETHLRHAQCIPPQAFVDPITRDVERRMSMKGHQQAAAKGGEEDGLTSPSPSASGGVERAAIFVREYGSFASGLFRGAISRARSIVSSSGAASRLPKEEEESCNESDKEEAMVDSIPIVRPKSAKKGPFDFDGTRLVQELNNEHTGAVWCMKFSLCGRLLATAGQDNIIRVWVLRNHLTYFNMMRERYNAHSKKTSAISMGENLLQKAMQEIENDFRSSSTTLGESLESSECRDEESGAENCLVMAPKPLCTYRGHTADVLDLSWSRSYFILSSGMDRTVKLWHLSRPECLCCFQHMDFVTCIAFMPKDDRYFLSGSLDGKLRLWHIPDKKVALWNEVEQVKFITAIAFVKNGRFAVVGTYDGRCFFYTTDQLKYHTVIDVRSSRGKNARGHKVTGLAVHGDKLLVTSNDSRIRMYDLRDMALTCKFKGAQNERSQIRASFSPDGKHIVCGSEDRYVYVWTTADLPSSLAVRKDRNDSWQRIRCHSACVSAAIFAPRPQLFLSLLEQRRGGTEERRYEQPVVHLKNAQERQLHGDVIISADLSGSIKILVNRTKIKMLVLGRFLHLMGRLRFSRMLSSKGAPSELSAEHVVPLEAVNEESAQESSSLASVEVDTLSVDAMLDSVIEKQAYSKEALSKLKLDVYPFYVEREWWKEGKRMTFWSTWRMLRDVKRRRVLAELGPDRMRLKALKSNTILPQAIRDECAERLHNMDRYSRPNLILNMCQFTGRRHGKIKPYRVNRHIFRRLADHGQLSGVQRAMW</sequence>
<feature type="compositionally biased region" description="Polar residues" evidence="8">
    <location>
        <begin position="268"/>
        <end position="283"/>
    </location>
</feature>
<protein>
    <recommendedName>
        <fullName evidence="2">WD repeat-containing protein 44</fullName>
    </recommendedName>
</protein>
<dbReference type="SUPFAM" id="SSF57716">
    <property type="entry name" value="Glucocorticoid receptor-like (DNA-binding domain)"/>
    <property type="match status" value="1"/>
</dbReference>
<feature type="region of interest" description="Disordered" evidence="8">
    <location>
        <begin position="312"/>
        <end position="334"/>
    </location>
</feature>